<gene>
    <name evidence="3" type="ORF">CRM94_04220</name>
</gene>
<evidence type="ECO:0000313" key="4">
    <source>
        <dbReference type="Proteomes" id="UP000220629"/>
    </source>
</evidence>
<comment type="caution">
    <text evidence="3">The sequence shown here is derived from an EMBL/GenBank/DDBJ whole genome shotgun (WGS) entry which is preliminary data.</text>
</comment>
<dbReference type="Proteomes" id="UP000220629">
    <property type="component" value="Unassembled WGS sequence"/>
</dbReference>
<accession>A0A2A7SJ94</accession>
<dbReference type="Pfam" id="PF01613">
    <property type="entry name" value="Flavin_Reduct"/>
    <property type="match status" value="1"/>
</dbReference>
<keyword evidence="1" id="KW-0560">Oxidoreductase</keyword>
<dbReference type="PANTHER" id="PTHR30466:SF1">
    <property type="entry name" value="FMN REDUCTASE (NADH) RUTF"/>
    <property type="match status" value="1"/>
</dbReference>
<dbReference type="Gene3D" id="2.30.110.10">
    <property type="entry name" value="Electron Transport, Fmn-binding Protein, Chain A"/>
    <property type="match status" value="1"/>
</dbReference>
<dbReference type="SMART" id="SM00903">
    <property type="entry name" value="Flavin_Reduct"/>
    <property type="match status" value="1"/>
</dbReference>
<dbReference type="InterPro" id="IPR012349">
    <property type="entry name" value="Split_barrel_FMN-bd"/>
</dbReference>
<dbReference type="RefSeq" id="WP_098153146.1">
    <property type="nucleotide sequence ID" value="NZ_CADEQB010000004.1"/>
</dbReference>
<dbReference type="AlphaFoldDB" id="A0A2A7SJ94"/>
<dbReference type="SUPFAM" id="SSF50475">
    <property type="entry name" value="FMN-binding split barrel"/>
    <property type="match status" value="1"/>
</dbReference>
<evidence type="ECO:0000313" key="3">
    <source>
        <dbReference type="EMBL" id="PEH43602.1"/>
    </source>
</evidence>
<feature type="domain" description="Flavin reductase like" evidence="2">
    <location>
        <begin position="56"/>
        <end position="200"/>
    </location>
</feature>
<evidence type="ECO:0000256" key="1">
    <source>
        <dbReference type="ARBA" id="ARBA00023002"/>
    </source>
</evidence>
<organism evidence="3 4">
    <name type="scientific">Burkholderia gladioli</name>
    <name type="common">Pseudomonas marginata</name>
    <name type="synonym">Phytomonas marginata</name>
    <dbReference type="NCBI Taxonomy" id="28095"/>
    <lineage>
        <taxon>Bacteria</taxon>
        <taxon>Pseudomonadati</taxon>
        <taxon>Pseudomonadota</taxon>
        <taxon>Betaproteobacteria</taxon>
        <taxon>Burkholderiales</taxon>
        <taxon>Burkholderiaceae</taxon>
        <taxon>Burkholderia</taxon>
    </lineage>
</organism>
<dbReference type="EMBL" id="PDDY01000001">
    <property type="protein sequence ID" value="PEH43602.1"/>
    <property type="molecule type" value="Genomic_DNA"/>
</dbReference>
<dbReference type="GO" id="GO:0042602">
    <property type="term" value="F:riboflavin reductase (NADPH) activity"/>
    <property type="evidence" value="ECO:0007669"/>
    <property type="project" value="TreeGrafter"/>
</dbReference>
<evidence type="ECO:0000259" key="2">
    <source>
        <dbReference type="SMART" id="SM00903"/>
    </source>
</evidence>
<dbReference type="GO" id="GO:0006208">
    <property type="term" value="P:pyrimidine nucleobase catabolic process"/>
    <property type="evidence" value="ECO:0007669"/>
    <property type="project" value="TreeGrafter"/>
</dbReference>
<protein>
    <submittedName>
        <fullName evidence="3">Flavin reductase</fullName>
    </submittedName>
</protein>
<dbReference type="InterPro" id="IPR002563">
    <property type="entry name" value="Flavin_Rdtase-like_dom"/>
</dbReference>
<dbReference type="GO" id="GO:0010181">
    <property type="term" value="F:FMN binding"/>
    <property type="evidence" value="ECO:0007669"/>
    <property type="project" value="InterPro"/>
</dbReference>
<name>A0A2A7SJ94_BURGA</name>
<proteinExistence type="predicted"/>
<dbReference type="PANTHER" id="PTHR30466">
    <property type="entry name" value="FLAVIN REDUCTASE"/>
    <property type="match status" value="1"/>
</dbReference>
<dbReference type="InterPro" id="IPR050268">
    <property type="entry name" value="NADH-dep_flavin_reductase"/>
</dbReference>
<sequence>MASPWMDDTALAARARRAAVAGGEAKAAVEAAVAARDVDRDAAAGRELAQQFRHAMRRLTASVAIVATREHGSRYGMTATALSALCTEPPSIVVCINRNASLYLPLSRTRRFAVSLLNAGQHELVAPFSGKLEHAARFGFGDWREARGLPVLAGAQATLLCRVDALHAYGSHDLVIGRVEAVTAAQAVTPLLWQDGAPAAARAIGA</sequence>
<reference evidence="4" key="1">
    <citation type="submission" date="2017-09" db="EMBL/GenBank/DDBJ databases">
        <title>FDA dAtabase for Regulatory Grade micrObial Sequences (FDA-ARGOS): Supporting development and validation of Infectious Disease Dx tests.</title>
        <authorList>
            <person name="Minogue T."/>
            <person name="Wolcott M."/>
            <person name="Wasieloski L."/>
            <person name="Aguilar W."/>
            <person name="Moore D."/>
            <person name="Tallon L."/>
            <person name="Sadzewicz L."/>
            <person name="Ott S."/>
            <person name="Zhao X."/>
            <person name="Nagaraj S."/>
            <person name="Vavikolanu K."/>
            <person name="Aluvathingal J."/>
            <person name="Nadendla S."/>
            <person name="Sichtig H."/>
        </authorList>
    </citation>
    <scope>NUCLEOTIDE SEQUENCE [LARGE SCALE GENOMIC DNA]</scope>
    <source>
        <strain evidence="4">FDAARGOS_390</strain>
    </source>
</reference>